<dbReference type="GO" id="GO:0005737">
    <property type="term" value="C:cytoplasm"/>
    <property type="evidence" value="ECO:0007669"/>
    <property type="project" value="TreeGrafter"/>
</dbReference>
<dbReference type="EMBL" id="CP114976">
    <property type="protein sequence ID" value="WBE24301.1"/>
    <property type="molecule type" value="Genomic_DNA"/>
</dbReference>
<organism evidence="3 4">
    <name type="scientific">Denitrificimonas caeni</name>
    <dbReference type="NCBI Taxonomy" id="521720"/>
    <lineage>
        <taxon>Bacteria</taxon>
        <taxon>Pseudomonadati</taxon>
        <taxon>Pseudomonadota</taxon>
        <taxon>Gammaproteobacteria</taxon>
        <taxon>Pseudomonadales</taxon>
        <taxon>Pseudomonadaceae</taxon>
        <taxon>Denitrificimonas</taxon>
    </lineage>
</organism>
<dbReference type="GO" id="GO:0032153">
    <property type="term" value="C:cell division site"/>
    <property type="evidence" value="ECO:0007669"/>
    <property type="project" value="TreeGrafter"/>
</dbReference>
<dbReference type="PANTHER" id="PTHR12169">
    <property type="entry name" value="ATPASE N2B"/>
    <property type="match status" value="1"/>
</dbReference>
<dbReference type="InterPro" id="IPR005654">
    <property type="entry name" value="ATPase_AFG1-like"/>
</dbReference>
<proteinExistence type="predicted"/>
<keyword evidence="3" id="KW-0131">Cell cycle</keyword>
<dbReference type="GO" id="GO:0051301">
    <property type="term" value="P:cell division"/>
    <property type="evidence" value="ECO:0007669"/>
    <property type="project" value="UniProtKB-KW"/>
</dbReference>
<dbReference type="PANTHER" id="PTHR12169:SF6">
    <property type="entry name" value="AFG1-LIKE ATPASE"/>
    <property type="match status" value="1"/>
</dbReference>
<dbReference type="Proteomes" id="UP001212189">
    <property type="component" value="Chromosome"/>
</dbReference>
<dbReference type="GO" id="GO:0005524">
    <property type="term" value="F:ATP binding"/>
    <property type="evidence" value="ECO:0007669"/>
    <property type="project" value="UniProtKB-KW"/>
</dbReference>
<dbReference type="NCBIfam" id="NF040713">
    <property type="entry name" value="ZapE"/>
    <property type="match status" value="1"/>
</dbReference>
<dbReference type="Pfam" id="PF03969">
    <property type="entry name" value="AFG1_ATPase"/>
    <property type="match status" value="2"/>
</dbReference>
<reference evidence="3 4" key="1">
    <citation type="submission" date="2022-12" db="EMBL/GenBank/DDBJ databases">
        <title>Coexistence and Characterization of a Novel Tigecycline Resistance gene tet(X) variant and blaNDM-1 in a Pseudomonas caeni Isolate of Chicken Origin.</title>
        <authorList>
            <person name="Lu X."/>
            <person name="Zhang L."/>
            <person name="Li R."/>
            <person name="Wang Z."/>
        </authorList>
    </citation>
    <scope>NUCLEOTIDE SEQUENCE [LARGE SCALE GENOMIC DNA]</scope>
    <source>
        <strain evidence="3 4">CE14</strain>
    </source>
</reference>
<keyword evidence="1" id="KW-0547">Nucleotide-binding</keyword>
<accession>A0AAE9VSS7</accession>
<gene>
    <name evidence="3" type="primary">zapE</name>
    <name evidence="3" type="ORF">O6P33_07895</name>
</gene>
<keyword evidence="3" id="KW-0132">Cell division</keyword>
<dbReference type="RefSeq" id="WP_269817243.1">
    <property type="nucleotide sequence ID" value="NZ_CP114976.1"/>
</dbReference>
<evidence type="ECO:0000256" key="2">
    <source>
        <dbReference type="ARBA" id="ARBA00022840"/>
    </source>
</evidence>
<evidence type="ECO:0000256" key="1">
    <source>
        <dbReference type="ARBA" id="ARBA00022741"/>
    </source>
</evidence>
<dbReference type="InterPro" id="IPR027417">
    <property type="entry name" value="P-loop_NTPase"/>
</dbReference>
<dbReference type="KEGG" id="dce:O6P33_07895"/>
<evidence type="ECO:0000313" key="4">
    <source>
        <dbReference type="Proteomes" id="UP001212189"/>
    </source>
</evidence>
<dbReference type="GO" id="GO:0016887">
    <property type="term" value="F:ATP hydrolysis activity"/>
    <property type="evidence" value="ECO:0007669"/>
    <property type="project" value="InterPro"/>
</dbReference>
<keyword evidence="2" id="KW-0067">ATP-binding</keyword>
<keyword evidence="4" id="KW-1185">Reference proteome</keyword>
<evidence type="ECO:0000313" key="3">
    <source>
        <dbReference type="EMBL" id="WBE24301.1"/>
    </source>
</evidence>
<dbReference type="Gene3D" id="3.40.50.300">
    <property type="entry name" value="P-loop containing nucleotide triphosphate hydrolases"/>
    <property type="match status" value="1"/>
</dbReference>
<sequence length="371" mass="41838">MNDISCSPMQAYKQALAQGFIDDPAQRHAVEVLQACYDALHNGADARGVYLWGRVGRGKTWLMDQFYRSLRVPARRQHFHRFMQDIHQRLFRLTGTAEPLQAIADELRSEIQVLCFDELFVSDIADAMILGGLFQALFDRGLVIVATSNQPPAELYNDGFNREQFLPAIAAIEQAMQEVQVDGEQDHRLHVGKQTQRYWVKTAESSSEFKQLFNTLSAGQAIEQGAIKLGSRSLVTQAYSDTVLWCEFAALCEQPFAALDFIAVCDRFQHLLLSSVPVLGGQQQAAKIARGTEDAAQRVVAGDRQLPSLAKNDDSVRRFIALIDECYDRRIPVYIEAAVPLDALYTEGYLAFAFRRTYSRLREMQLESFAK</sequence>
<protein>
    <submittedName>
        <fullName evidence="3">Cell division protein ZapE</fullName>
    </submittedName>
</protein>
<name>A0AAE9VSS7_9GAMM</name>
<dbReference type="SUPFAM" id="SSF52540">
    <property type="entry name" value="P-loop containing nucleoside triphosphate hydrolases"/>
    <property type="match status" value="1"/>
</dbReference>
<dbReference type="AlphaFoldDB" id="A0AAE9VSS7"/>